<evidence type="ECO:0000313" key="1">
    <source>
        <dbReference type="EMBL" id="STP20878.1"/>
    </source>
</evidence>
<reference evidence="1 2" key="1">
    <citation type="submission" date="2018-06" db="EMBL/GenBank/DDBJ databases">
        <authorList>
            <consortium name="Pathogen Informatics"/>
            <person name="Doyle S."/>
        </authorList>
    </citation>
    <scope>NUCLEOTIDE SEQUENCE [LARGE SCALE GENOMIC DNA]</scope>
    <source>
        <strain evidence="1 2">NCTC9075</strain>
    </source>
</reference>
<dbReference type="Proteomes" id="UP000254181">
    <property type="component" value="Unassembled WGS sequence"/>
</dbReference>
<protein>
    <submittedName>
        <fullName evidence="1">MchB protein</fullName>
    </submittedName>
</protein>
<proteinExistence type="predicted"/>
<accession>A0A377K8V8</accession>
<evidence type="ECO:0000313" key="2">
    <source>
        <dbReference type="Proteomes" id="UP000254181"/>
    </source>
</evidence>
<dbReference type="AlphaFoldDB" id="A0A377K8V8"/>
<organism evidence="1 2">
    <name type="scientific">Escherichia coli</name>
    <dbReference type="NCBI Taxonomy" id="562"/>
    <lineage>
        <taxon>Bacteria</taxon>
        <taxon>Pseudomonadati</taxon>
        <taxon>Pseudomonadota</taxon>
        <taxon>Gammaproteobacteria</taxon>
        <taxon>Enterobacterales</taxon>
        <taxon>Enterobacteriaceae</taxon>
        <taxon>Escherichia</taxon>
    </lineage>
</organism>
<dbReference type="EMBL" id="UGEM01000004">
    <property type="protein sequence ID" value="STP20878.1"/>
    <property type="molecule type" value="Genomic_DNA"/>
</dbReference>
<sequence length="96" mass="9462">MGFEGFWSGQAGKTEVKYDGVYMREITESQLRYISGAGGAPATSANAAGAAAIVGALAGIPGGPLGVVVGAVSAGLTTAIGSTVGSGSASFFCWWR</sequence>
<name>A0A377K8V8_ECOLX</name>
<gene>
    <name evidence="1" type="primary">mchB</name>
    <name evidence="1" type="ORF">NCTC9075_04345</name>
</gene>